<gene>
    <name evidence="5" type="ORF">GC096_31750</name>
</gene>
<dbReference type="InterPro" id="IPR014044">
    <property type="entry name" value="CAP_dom"/>
</dbReference>
<feature type="region of interest" description="Disordered" evidence="1">
    <location>
        <begin position="286"/>
        <end position="311"/>
    </location>
</feature>
<evidence type="ECO:0000259" key="3">
    <source>
        <dbReference type="Pfam" id="PF00188"/>
    </source>
</evidence>
<dbReference type="InterPro" id="IPR035940">
    <property type="entry name" value="CAP_sf"/>
</dbReference>
<dbReference type="Gene3D" id="3.40.33.10">
    <property type="entry name" value="CAP"/>
    <property type="match status" value="1"/>
</dbReference>
<dbReference type="SUPFAM" id="SSF55797">
    <property type="entry name" value="PR-1-like"/>
    <property type="match status" value="1"/>
</dbReference>
<dbReference type="InterPro" id="IPR036582">
    <property type="entry name" value="Mao_N_sf"/>
</dbReference>
<feature type="domain" description="SCP" evidence="3">
    <location>
        <begin position="55"/>
        <end position="168"/>
    </location>
</feature>
<evidence type="ECO:0000313" key="6">
    <source>
        <dbReference type="Proteomes" id="UP000653578"/>
    </source>
</evidence>
<dbReference type="CDD" id="cd05379">
    <property type="entry name" value="CAP_bacterial"/>
    <property type="match status" value="1"/>
</dbReference>
<keyword evidence="2" id="KW-0812">Transmembrane</keyword>
<evidence type="ECO:0000256" key="2">
    <source>
        <dbReference type="SAM" id="Phobius"/>
    </source>
</evidence>
<dbReference type="Pfam" id="PF00188">
    <property type="entry name" value="CAP"/>
    <property type="match status" value="1"/>
</dbReference>
<dbReference type="Pfam" id="PF07833">
    <property type="entry name" value="Cu_amine_oxidN1"/>
    <property type="match status" value="1"/>
</dbReference>
<evidence type="ECO:0000259" key="4">
    <source>
        <dbReference type="Pfam" id="PF07833"/>
    </source>
</evidence>
<evidence type="ECO:0000256" key="1">
    <source>
        <dbReference type="SAM" id="MobiDB-lite"/>
    </source>
</evidence>
<organism evidence="5 6">
    <name type="scientific">Paenibacillus plantarum</name>
    <dbReference type="NCBI Taxonomy" id="2654975"/>
    <lineage>
        <taxon>Bacteria</taxon>
        <taxon>Bacillati</taxon>
        <taxon>Bacillota</taxon>
        <taxon>Bacilli</taxon>
        <taxon>Bacillales</taxon>
        <taxon>Paenibacillaceae</taxon>
        <taxon>Paenibacillus</taxon>
    </lineage>
</organism>
<protein>
    <submittedName>
        <fullName evidence="5">Uncharacterized protein</fullName>
    </submittedName>
</protein>
<reference evidence="5 6" key="1">
    <citation type="submission" date="2019-10" db="EMBL/GenBank/DDBJ databases">
        <title>Description of Paenibacillus humi sp. nov.</title>
        <authorList>
            <person name="Carlier A."/>
            <person name="Qi S."/>
        </authorList>
    </citation>
    <scope>NUCLEOTIDE SEQUENCE [LARGE SCALE GENOMIC DNA]</scope>
    <source>
        <strain evidence="5 6">LMG 31461</strain>
    </source>
</reference>
<accession>A0ABX1XJ83</accession>
<dbReference type="InterPro" id="IPR012854">
    <property type="entry name" value="Cu_amine_oxidase-like_N"/>
</dbReference>
<name>A0ABX1XJ83_9BACL</name>
<dbReference type="SUPFAM" id="SSF55383">
    <property type="entry name" value="Copper amine oxidase, domain N"/>
    <property type="match status" value="1"/>
</dbReference>
<sequence>MIRGNQTVCYGGTMTNWLKMSVKLAVVLAGVSGASMVFGNLSVLAASNDDQSAALDYLNDVRAHMGIPLMELDPSLTTAAGKHANYLLLNQENGHTETPNMQGFSGKLPWDRAAAAGLDTDKFGVFEDVSFTTDSPEIGVQSLLDAPLHRASLILPDMSLLGVGYNKHALVLNPAKKWFTHTGTGVYPYDGQTGVPIGFYGFEIPNPLEQFDLEKSGYFITYAGVAQDKTDVTASLMNSRDEPIEIYKLKQELGDMNAWHIIPINELAYGETYTVTVENKSWSFTTVENPAEPSKEQKGSPVKTDPPKKYTQNDVGIRINGTYVDVSPKAKIIGESTFIPLRGVFEAMGAKVIWEGTRQEVTIVKGSKTIVLSIGKKEALVNGTRQALSNAPFISTDGSTYVPLRFATEALGAQVAWESDKWTAVINQLD</sequence>
<feature type="transmembrane region" description="Helical" evidence="2">
    <location>
        <begin position="24"/>
        <end position="46"/>
    </location>
</feature>
<dbReference type="PANTHER" id="PTHR31157:SF1">
    <property type="entry name" value="SCP DOMAIN-CONTAINING PROTEIN"/>
    <property type="match status" value="1"/>
</dbReference>
<keyword evidence="2" id="KW-0472">Membrane</keyword>
<proteinExistence type="predicted"/>
<dbReference type="EMBL" id="WHNY01000075">
    <property type="protein sequence ID" value="NOU68610.1"/>
    <property type="molecule type" value="Genomic_DNA"/>
</dbReference>
<dbReference type="PANTHER" id="PTHR31157">
    <property type="entry name" value="SCP DOMAIN-CONTAINING PROTEIN"/>
    <property type="match status" value="1"/>
</dbReference>
<dbReference type="Gene3D" id="3.30.457.10">
    <property type="entry name" value="Copper amine oxidase-like, N-terminal domain"/>
    <property type="match status" value="1"/>
</dbReference>
<feature type="domain" description="Copper amine oxidase-like N-terminal" evidence="4">
    <location>
        <begin position="319"/>
        <end position="426"/>
    </location>
</feature>
<dbReference type="Proteomes" id="UP000653578">
    <property type="component" value="Unassembled WGS sequence"/>
</dbReference>
<keyword evidence="2" id="KW-1133">Transmembrane helix</keyword>
<keyword evidence="6" id="KW-1185">Reference proteome</keyword>
<comment type="caution">
    <text evidence="5">The sequence shown here is derived from an EMBL/GenBank/DDBJ whole genome shotgun (WGS) entry which is preliminary data.</text>
</comment>
<evidence type="ECO:0000313" key="5">
    <source>
        <dbReference type="EMBL" id="NOU68610.1"/>
    </source>
</evidence>